<reference evidence="1 2" key="1">
    <citation type="submission" date="2022-01" db="EMBL/GenBank/DDBJ databases">
        <authorList>
            <person name="Xiong W."/>
            <person name="Schranz E."/>
        </authorList>
    </citation>
    <scope>NUCLEOTIDE SEQUENCE [LARGE SCALE GENOMIC DNA]</scope>
</reference>
<keyword evidence="2" id="KW-1185">Reference proteome</keyword>
<organism evidence="1 2">
    <name type="scientific">Lactuca virosa</name>
    <dbReference type="NCBI Taxonomy" id="75947"/>
    <lineage>
        <taxon>Eukaryota</taxon>
        <taxon>Viridiplantae</taxon>
        <taxon>Streptophyta</taxon>
        <taxon>Embryophyta</taxon>
        <taxon>Tracheophyta</taxon>
        <taxon>Spermatophyta</taxon>
        <taxon>Magnoliopsida</taxon>
        <taxon>eudicotyledons</taxon>
        <taxon>Gunneridae</taxon>
        <taxon>Pentapetalae</taxon>
        <taxon>asterids</taxon>
        <taxon>campanulids</taxon>
        <taxon>Asterales</taxon>
        <taxon>Asteraceae</taxon>
        <taxon>Cichorioideae</taxon>
        <taxon>Cichorieae</taxon>
        <taxon>Lactucinae</taxon>
        <taxon>Lactuca</taxon>
    </lineage>
</organism>
<proteinExistence type="predicted"/>
<sequence length="82" mass="8740">MILSAESSIQFFSDQPTTTPSIVRRFVHLLRIALPFKNVLSVAPTPIQGSIAAVSSVAAPTPIQASVTGSKFIILRLGSFQD</sequence>
<dbReference type="EMBL" id="CAKMRJ010001112">
    <property type="protein sequence ID" value="CAH1420775.1"/>
    <property type="molecule type" value="Genomic_DNA"/>
</dbReference>
<comment type="caution">
    <text evidence="1">The sequence shown here is derived from an EMBL/GenBank/DDBJ whole genome shotgun (WGS) entry which is preliminary data.</text>
</comment>
<gene>
    <name evidence="1" type="ORF">LVIROSA_LOCUS8216</name>
</gene>
<dbReference type="AlphaFoldDB" id="A0AAU9M1Z5"/>
<evidence type="ECO:0000313" key="1">
    <source>
        <dbReference type="EMBL" id="CAH1420775.1"/>
    </source>
</evidence>
<name>A0AAU9M1Z5_9ASTR</name>
<dbReference type="Proteomes" id="UP001157418">
    <property type="component" value="Unassembled WGS sequence"/>
</dbReference>
<protein>
    <submittedName>
        <fullName evidence="1">Uncharacterized protein</fullName>
    </submittedName>
</protein>
<evidence type="ECO:0000313" key="2">
    <source>
        <dbReference type="Proteomes" id="UP001157418"/>
    </source>
</evidence>
<accession>A0AAU9M1Z5</accession>